<organism evidence="3">
    <name type="scientific">hydrothermal vent metagenome</name>
    <dbReference type="NCBI Taxonomy" id="652676"/>
    <lineage>
        <taxon>unclassified sequences</taxon>
        <taxon>metagenomes</taxon>
        <taxon>ecological metagenomes</taxon>
    </lineage>
</organism>
<keyword evidence="1" id="KW-0472">Membrane</keyword>
<accession>A0A3B0X332</accession>
<evidence type="ECO:0000256" key="1">
    <source>
        <dbReference type="SAM" id="Phobius"/>
    </source>
</evidence>
<evidence type="ECO:0000313" key="3">
    <source>
        <dbReference type="EMBL" id="VAW57882.1"/>
    </source>
</evidence>
<feature type="transmembrane region" description="Helical" evidence="1">
    <location>
        <begin position="279"/>
        <end position="298"/>
    </location>
</feature>
<dbReference type="EMBL" id="UOFG01000004">
    <property type="protein sequence ID" value="VAW57882.1"/>
    <property type="molecule type" value="Genomic_DNA"/>
</dbReference>
<proteinExistence type="predicted"/>
<dbReference type="AlphaFoldDB" id="A0A3B0X332"/>
<sequence>MSLRNNTSRFIVPLLIIAVVGLAWWGYSMLEFRIEEKDRGFQGEALTNDYLAAEYFLRSMGQSAEKISLFIENENHLQANDTLLVASSRISFDRGRSREMLDWVEKGGHLIITGMAAQADEVGRHDYILDELGVKIRRQEIEDEDEGEGEEDLPANLDVLDEEGFWQVDFIDNQEIVLAGDFTDDLIADIAKPDFQHEIIWSIVDNDTTYGVQFKLGQGHLTVLSDMKMFRNRYIDEYDHAAFLYSLSNVQAGFSQSGVFYYSLYEGQISLFQWLWNNAYLLMISILIVLVTGLWGLAPRFGPIINVHQPIRRRFLDHLSAAGNYHWRQGNYSYLLNEVRQQLSHQVKLKYPEWTNLSKNDQLNHFSDLSQLERPAIEGALFDTNVEHTSDFVNKVKTLEKLRKSL</sequence>
<gene>
    <name evidence="3" type="ORF">MNBD_GAMMA11-1996</name>
</gene>
<evidence type="ECO:0000259" key="2">
    <source>
        <dbReference type="Pfam" id="PF14258"/>
    </source>
</evidence>
<keyword evidence="1" id="KW-0812">Transmembrane</keyword>
<keyword evidence="1" id="KW-1133">Transmembrane helix</keyword>
<feature type="domain" description="DUF4350" evidence="2">
    <location>
        <begin position="78"/>
        <end position="247"/>
    </location>
</feature>
<dbReference type="InterPro" id="IPR025646">
    <property type="entry name" value="DUF4350"/>
</dbReference>
<reference evidence="3" key="1">
    <citation type="submission" date="2018-06" db="EMBL/GenBank/DDBJ databases">
        <authorList>
            <person name="Zhirakovskaya E."/>
        </authorList>
    </citation>
    <scope>NUCLEOTIDE SEQUENCE</scope>
</reference>
<protein>
    <recommendedName>
        <fullName evidence="2">DUF4350 domain-containing protein</fullName>
    </recommendedName>
</protein>
<feature type="transmembrane region" description="Helical" evidence="1">
    <location>
        <begin position="12"/>
        <end position="30"/>
    </location>
</feature>
<name>A0A3B0X332_9ZZZZ</name>
<dbReference type="Pfam" id="PF14258">
    <property type="entry name" value="DUF4350"/>
    <property type="match status" value="1"/>
</dbReference>